<evidence type="ECO:0000313" key="1">
    <source>
        <dbReference type="EMBL" id="EGI59088.1"/>
    </source>
</evidence>
<accession>F4X3A7</accession>
<gene>
    <name evidence="1" type="ORF">G5I_12801</name>
</gene>
<proteinExistence type="predicted"/>
<evidence type="ECO:0000313" key="2">
    <source>
        <dbReference type="Proteomes" id="UP000007755"/>
    </source>
</evidence>
<dbReference type="Proteomes" id="UP000007755">
    <property type="component" value="Unassembled WGS sequence"/>
</dbReference>
<protein>
    <submittedName>
        <fullName evidence="1">Uncharacterized protein</fullName>
    </submittedName>
</protein>
<sequence length="80" mass="9230">MIDQFLTIQDLKLKVWCPGIGTPITPSYLPREERYSVKSITNDDRTTCCGMRLVPSRSWSYFGIRYSKLACLRSTRHIAS</sequence>
<keyword evidence="2" id="KW-1185">Reference proteome</keyword>
<reference evidence="1" key="1">
    <citation type="submission" date="2011-02" db="EMBL/GenBank/DDBJ databases">
        <title>The genome of the leaf-cutting ant Acromyrmex echinatior suggests key adaptations to social evolution and fungus farming.</title>
        <authorList>
            <person name="Nygaard S."/>
            <person name="Zhang G."/>
        </authorList>
    </citation>
    <scope>NUCLEOTIDE SEQUENCE</scope>
</reference>
<name>F4X3A7_ACREC</name>
<dbReference type="AlphaFoldDB" id="F4X3A7"/>
<dbReference type="EMBL" id="GL888609">
    <property type="protein sequence ID" value="EGI59088.1"/>
    <property type="molecule type" value="Genomic_DNA"/>
</dbReference>
<dbReference type="InParanoid" id="F4X3A7"/>
<organism evidence="2">
    <name type="scientific">Acromyrmex echinatior</name>
    <name type="common">Panamanian leafcutter ant</name>
    <name type="synonym">Acromyrmex octospinosus echinatior</name>
    <dbReference type="NCBI Taxonomy" id="103372"/>
    <lineage>
        <taxon>Eukaryota</taxon>
        <taxon>Metazoa</taxon>
        <taxon>Ecdysozoa</taxon>
        <taxon>Arthropoda</taxon>
        <taxon>Hexapoda</taxon>
        <taxon>Insecta</taxon>
        <taxon>Pterygota</taxon>
        <taxon>Neoptera</taxon>
        <taxon>Endopterygota</taxon>
        <taxon>Hymenoptera</taxon>
        <taxon>Apocrita</taxon>
        <taxon>Aculeata</taxon>
        <taxon>Formicoidea</taxon>
        <taxon>Formicidae</taxon>
        <taxon>Myrmicinae</taxon>
        <taxon>Acromyrmex</taxon>
    </lineage>
</organism>